<evidence type="ECO:0000256" key="4">
    <source>
        <dbReference type="ARBA" id="ARBA00022807"/>
    </source>
</evidence>
<comment type="caution">
    <text evidence="7">The sequence shown here is derived from an EMBL/GenBank/DDBJ whole genome shotgun (WGS) entry which is preliminary data.</text>
</comment>
<evidence type="ECO:0000313" key="8">
    <source>
        <dbReference type="Proteomes" id="UP000790096"/>
    </source>
</evidence>
<evidence type="ECO:0000256" key="5">
    <source>
        <dbReference type="PROSITE-ProRule" id="PRU00239"/>
    </source>
</evidence>
<dbReference type="InterPro" id="IPR001300">
    <property type="entry name" value="Peptidase_C2_calpain_cat"/>
</dbReference>
<proteinExistence type="inferred from homology"/>
<reference evidence="7 8" key="1">
    <citation type="submission" date="2020-04" db="EMBL/GenBank/DDBJ databases">
        <title>Genome sequencing of Rosenbergiella species.</title>
        <authorList>
            <person name="Alvarez-Perez S."/>
            <person name="Lievens B."/>
        </authorList>
    </citation>
    <scope>NUCLEOTIDE SEQUENCE [LARGE SCALE GENOMIC DNA]</scope>
    <source>
        <strain evidence="7 8">S61</strain>
    </source>
</reference>
<accession>A0ABS5SXQ3</accession>
<dbReference type="PROSITE" id="PS50203">
    <property type="entry name" value="CALPAIN_CAT"/>
    <property type="match status" value="1"/>
</dbReference>
<name>A0ABS5SXQ3_9GAMM</name>
<dbReference type="InterPro" id="IPR022684">
    <property type="entry name" value="Calpain_cysteine_protease"/>
</dbReference>
<evidence type="ECO:0000259" key="6">
    <source>
        <dbReference type="PROSITE" id="PS50203"/>
    </source>
</evidence>
<evidence type="ECO:0000256" key="1">
    <source>
        <dbReference type="ARBA" id="ARBA00007623"/>
    </source>
</evidence>
<keyword evidence="4 5" id="KW-0788">Thiol protease</keyword>
<dbReference type="EMBL" id="JABBFR010000013">
    <property type="protein sequence ID" value="MBT0724885.1"/>
    <property type="molecule type" value="Genomic_DNA"/>
</dbReference>
<keyword evidence="3 5" id="KW-0378">Hydrolase</keyword>
<dbReference type="PANTHER" id="PTHR10183">
    <property type="entry name" value="CALPAIN"/>
    <property type="match status" value="1"/>
</dbReference>
<evidence type="ECO:0000313" key="7">
    <source>
        <dbReference type="EMBL" id="MBT0724885.1"/>
    </source>
</evidence>
<organism evidence="7 8">
    <name type="scientific">Rosenbergiella gaditana</name>
    <dbReference type="NCBI Taxonomy" id="2726987"/>
    <lineage>
        <taxon>Bacteria</taxon>
        <taxon>Pseudomonadati</taxon>
        <taxon>Pseudomonadota</taxon>
        <taxon>Gammaproteobacteria</taxon>
        <taxon>Enterobacterales</taxon>
        <taxon>Erwiniaceae</taxon>
        <taxon>Rosenbergiella</taxon>
    </lineage>
</organism>
<dbReference type="RefSeq" id="WP_214237543.1">
    <property type="nucleotide sequence ID" value="NZ_JABBFR010000013.1"/>
</dbReference>
<feature type="active site" evidence="5">
    <location>
        <position position="308"/>
    </location>
</feature>
<gene>
    <name evidence="7" type="ORF">HH682_10690</name>
</gene>
<dbReference type="SMART" id="SM00230">
    <property type="entry name" value="CysPc"/>
    <property type="match status" value="1"/>
</dbReference>
<feature type="active site" evidence="5">
    <location>
        <position position="288"/>
    </location>
</feature>
<comment type="similarity">
    <text evidence="1">Belongs to the peptidase C2 family.</text>
</comment>
<dbReference type="SUPFAM" id="SSF54001">
    <property type="entry name" value="Cysteine proteinases"/>
    <property type="match status" value="1"/>
</dbReference>
<keyword evidence="8" id="KW-1185">Reference proteome</keyword>
<evidence type="ECO:0000256" key="2">
    <source>
        <dbReference type="ARBA" id="ARBA00022670"/>
    </source>
</evidence>
<protein>
    <recommendedName>
        <fullName evidence="6">Calpain catalytic domain-containing protein</fullName>
    </recommendedName>
</protein>
<dbReference type="Pfam" id="PF00648">
    <property type="entry name" value="Peptidase_C2"/>
    <property type="match status" value="1"/>
</dbReference>
<dbReference type="InterPro" id="IPR038765">
    <property type="entry name" value="Papain-like_cys_pep_sf"/>
</dbReference>
<sequence>MSTPYFEKIDKEINFSDVLSWPKSPDRTAHGSGREAYADEIIQEALSLTPPDSSMFSYEMSDILDKYKSFKLGNAILYENDPIPELIKNLHYVNLYFEDETFPPSQWKGGSKVSHKRIHDICASPEVFINGISFKDMCQRGLGNCGFVSSIGVISVHPQGHNLLFSSIYPCVFNPYGVYSVRIIDGNRIGYVLIDDLFPTVGFSSMLNSNEFWYLIIEKAISKISGGYGKLGGGKEGYFGIESTANTSISDANKDDVWKSKFINIFQHEQHATYQGTGSKNKYITKGHAFAVIDAQEWNGIRLVRLHNPWNNSNPGYQGPYSPGSKEWDNIPKDIQESVFQVNRWDGYTFWMPYDLYVSELPKISDTHLSAKIPETLKEIANTSIIQG</sequence>
<dbReference type="PANTHER" id="PTHR10183:SF379">
    <property type="entry name" value="CALPAIN-5"/>
    <property type="match status" value="1"/>
</dbReference>
<feature type="domain" description="Calpain catalytic" evidence="6">
    <location>
        <begin position="77"/>
        <end position="370"/>
    </location>
</feature>
<keyword evidence="2 5" id="KW-0645">Protease</keyword>
<dbReference type="Proteomes" id="UP000790096">
    <property type="component" value="Unassembled WGS sequence"/>
</dbReference>
<dbReference type="Gene3D" id="3.90.70.10">
    <property type="entry name" value="Cysteine proteinases"/>
    <property type="match status" value="1"/>
</dbReference>
<feature type="active site" evidence="5">
    <location>
        <position position="145"/>
    </location>
</feature>
<evidence type="ECO:0000256" key="3">
    <source>
        <dbReference type="ARBA" id="ARBA00022801"/>
    </source>
</evidence>